<sequence length="211" mass="23743">MEKLEMIPSSKHEEAVQPALEVHHCGSQAPGLKHNGIGAWESAVDALSAYASWLRTDFKRQLSDMVGALNEISREEVRKFDEKLSLDCSVHQLQPESGAECGKHLGLLVAPIKSKERALAKIKGDYETAWAASFELTSGRDKEGYVCDFLRATIYAADPFALALAFHSLQERFKIVRVKNKFADQKLQDEERQWAPQRGLSWFVNHTGFRV</sequence>
<dbReference type="AlphaFoldDB" id="A0A812NZY3"/>
<dbReference type="OrthoDB" id="420050at2759"/>
<evidence type="ECO:0000313" key="2">
    <source>
        <dbReference type="Proteomes" id="UP000604046"/>
    </source>
</evidence>
<evidence type="ECO:0000313" key="1">
    <source>
        <dbReference type="EMBL" id="CAE7344100.1"/>
    </source>
</evidence>
<proteinExistence type="predicted"/>
<name>A0A812NZY3_9DINO</name>
<gene>
    <name evidence="1" type="ORF">SNAT2548_LOCUS18025</name>
</gene>
<dbReference type="EMBL" id="CAJNDS010002131">
    <property type="protein sequence ID" value="CAE7344100.1"/>
    <property type="molecule type" value="Genomic_DNA"/>
</dbReference>
<comment type="caution">
    <text evidence="1">The sequence shown here is derived from an EMBL/GenBank/DDBJ whole genome shotgun (WGS) entry which is preliminary data.</text>
</comment>
<keyword evidence="2" id="KW-1185">Reference proteome</keyword>
<accession>A0A812NZY3</accession>
<organism evidence="1 2">
    <name type="scientific">Symbiodinium natans</name>
    <dbReference type="NCBI Taxonomy" id="878477"/>
    <lineage>
        <taxon>Eukaryota</taxon>
        <taxon>Sar</taxon>
        <taxon>Alveolata</taxon>
        <taxon>Dinophyceae</taxon>
        <taxon>Suessiales</taxon>
        <taxon>Symbiodiniaceae</taxon>
        <taxon>Symbiodinium</taxon>
    </lineage>
</organism>
<reference evidence="1" key="1">
    <citation type="submission" date="2021-02" db="EMBL/GenBank/DDBJ databases">
        <authorList>
            <person name="Dougan E. K."/>
            <person name="Rhodes N."/>
            <person name="Thang M."/>
            <person name="Chan C."/>
        </authorList>
    </citation>
    <scope>NUCLEOTIDE SEQUENCE</scope>
</reference>
<protein>
    <submittedName>
        <fullName evidence="1">Uncharacterized protein</fullName>
    </submittedName>
</protein>
<dbReference type="Proteomes" id="UP000604046">
    <property type="component" value="Unassembled WGS sequence"/>
</dbReference>